<dbReference type="InterPro" id="IPR050211">
    <property type="entry name" value="FOX_domain-containing"/>
</dbReference>
<dbReference type="PROSITE" id="PS00657">
    <property type="entry name" value="FORK_HEAD_1"/>
    <property type="match status" value="1"/>
</dbReference>
<feature type="compositionally biased region" description="Polar residues" evidence="8">
    <location>
        <begin position="571"/>
        <end position="581"/>
    </location>
</feature>
<dbReference type="InterPro" id="IPR036388">
    <property type="entry name" value="WH-like_DNA-bd_sf"/>
</dbReference>
<comment type="subcellular location">
    <subcellularLocation>
        <location evidence="7">Nucleus</location>
    </subcellularLocation>
</comment>
<feature type="region of interest" description="Disordered" evidence="8">
    <location>
        <begin position="1"/>
        <end position="22"/>
    </location>
</feature>
<protein>
    <recommendedName>
        <fullName evidence="6">Forkhead box protein L2</fullName>
    </recommendedName>
</protein>
<gene>
    <name evidence="11" type="primary">LOC108680930</name>
</gene>
<dbReference type="GO" id="GO:0000978">
    <property type="term" value="F:RNA polymerase II cis-regulatory region sequence-specific DNA binding"/>
    <property type="evidence" value="ECO:0007669"/>
    <property type="project" value="TreeGrafter"/>
</dbReference>
<dbReference type="GO" id="GO:0005634">
    <property type="term" value="C:nucleus"/>
    <property type="evidence" value="ECO:0007669"/>
    <property type="project" value="UniProtKB-SubCell"/>
</dbReference>
<feature type="domain" description="Fork-head" evidence="9">
    <location>
        <begin position="354"/>
        <end position="453"/>
    </location>
</feature>
<keyword evidence="2" id="KW-0221">Differentiation</keyword>
<evidence type="ECO:0000256" key="4">
    <source>
        <dbReference type="ARBA" id="ARBA00023125"/>
    </source>
</evidence>
<dbReference type="Proteomes" id="UP000694843">
    <property type="component" value="Unplaced"/>
</dbReference>
<evidence type="ECO:0000256" key="3">
    <source>
        <dbReference type="ARBA" id="ARBA00022843"/>
    </source>
</evidence>
<evidence type="ECO:0000256" key="8">
    <source>
        <dbReference type="SAM" id="MobiDB-lite"/>
    </source>
</evidence>
<dbReference type="KEGG" id="hazt:108680930"/>
<dbReference type="RefSeq" id="XP_018025349.1">
    <property type="nucleotide sequence ID" value="XM_018169860.2"/>
</dbReference>
<evidence type="ECO:0000259" key="9">
    <source>
        <dbReference type="PROSITE" id="PS50039"/>
    </source>
</evidence>
<organism evidence="10 11">
    <name type="scientific">Hyalella azteca</name>
    <name type="common">Amphipod</name>
    <dbReference type="NCBI Taxonomy" id="294128"/>
    <lineage>
        <taxon>Eukaryota</taxon>
        <taxon>Metazoa</taxon>
        <taxon>Ecdysozoa</taxon>
        <taxon>Arthropoda</taxon>
        <taxon>Crustacea</taxon>
        <taxon>Multicrustacea</taxon>
        <taxon>Malacostraca</taxon>
        <taxon>Eumalacostraca</taxon>
        <taxon>Peracarida</taxon>
        <taxon>Amphipoda</taxon>
        <taxon>Senticaudata</taxon>
        <taxon>Talitrida</taxon>
        <taxon>Talitroidea</taxon>
        <taxon>Hyalellidae</taxon>
        <taxon>Hyalella</taxon>
    </lineage>
</organism>
<dbReference type="InterPro" id="IPR018122">
    <property type="entry name" value="TF_fork_head_CS_1"/>
</dbReference>
<dbReference type="PROSITE" id="PS00658">
    <property type="entry name" value="FORK_HEAD_2"/>
    <property type="match status" value="1"/>
</dbReference>
<keyword evidence="5 7" id="KW-0539">Nucleus</keyword>
<dbReference type="GO" id="GO:0009653">
    <property type="term" value="P:anatomical structure morphogenesis"/>
    <property type="evidence" value="ECO:0007669"/>
    <property type="project" value="TreeGrafter"/>
</dbReference>
<dbReference type="GO" id="GO:0000981">
    <property type="term" value="F:DNA-binding transcription factor activity, RNA polymerase II-specific"/>
    <property type="evidence" value="ECO:0007669"/>
    <property type="project" value="TreeGrafter"/>
</dbReference>
<keyword evidence="3" id="KW-0832">Ubl conjugation</keyword>
<evidence type="ECO:0000256" key="5">
    <source>
        <dbReference type="ARBA" id="ARBA00023242"/>
    </source>
</evidence>
<feature type="compositionally biased region" description="Polar residues" evidence="8">
    <location>
        <begin position="285"/>
        <end position="305"/>
    </location>
</feature>
<evidence type="ECO:0000313" key="11">
    <source>
        <dbReference type="RefSeq" id="XP_018025349.1"/>
    </source>
</evidence>
<feature type="DNA-binding region" description="Fork-head" evidence="7">
    <location>
        <begin position="354"/>
        <end position="453"/>
    </location>
</feature>
<feature type="region of interest" description="Disordered" evidence="8">
    <location>
        <begin position="234"/>
        <end position="262"/>
    </location>
</feature>
<feature type="compositionally biased region" description="Basic and acidic residues" evidence="8">
    <location>
        <begin position="239"/>
        <end position="262"/>
    </location>
</feature>
<name>A0A8B7PGS9_HYAAZ</name>
<proteinExistence type="predicted"/>
<keyword evidence="1" id="KW-1017">Isopeptide bond</keyword>
<accession>A0A8B7PGS9</accession>
<dbReference type="OrthoDB" id="9926427at2759"/>
<dbReference type="InterPro" id="IPR030456">
    <property type="entry name" value="TF_fork_head_CS_2"/>
</dbReference>
<dbReference type="AlphaFoldDB" id="A0A8B7PGS9"/>
<dbReference type="InterPro" id="IPR036390">
    <property type="entry name" value="WH_DNA-bd_sf"/>
</dbReference>
<dbReference type="Gene3D" id="1.10.10.10">
    <property type="entry name" value="Winged helix-like DNA-binding domain superfamily/Winged helix DNA-binding domain"/>
    <property type="match status" value="1"/>
</dbReference>
<dbReference type="InterPro" id="IPR001766">
    <property type="entry name" value="Fork_head_dom"/>
</dbReference>
<feature type="region of interest" description="Disordered" evidence="8">
    <location>
        <begin position="628"/>
        <end position="660"/>
    </location>
</feature>
<feature type="compositionally biased region" description="Basic and acidic residues" evidence="8">
    <location>
        <begin position="306"/>
        <end position="318"/>
    </location>
</feature>
<evidence type="ECO:0000256" key="2">
    <source>
        <dbReference type="ARBA" id="ARBA00022782"/>
    </source>
</evidence>
<sequence length="698" mass="77417">MMVNSSLAPPVAGGVDRLDPIKQEDDHYSSSYLTSEAHIAQHYSNIYDKSLYMSTLPLNHDANTTIASSYHLHHSLENNNLIHHHNNNLEQPSYPNDLPGSLDDRIRGVTESMDHHLDHRCVESLDHSSNIETDTTRSPYHQHVLDVGSNVSLYNQNPMESNLDTRNRAQYSDHLLGVESSIGRASYLNDMQPTSNDHLVQSHRSLNIGKPYSNIFSRVNNHVHQESVYSPLMYSSTEDQDKNMEKLDDSEKRQEETEDPLLIRDDEMCKKEFTPSRKGYEPMENYQTNFNGVNPHENSSGSGRLNKSDIEVCPKDDEEKMEDTSPVDEEQTKEKIKEETAEDKEDEKNENLTKPPYSYVALISMAIKASKDRRLLLSDIYRWIAQNFPYYAKQKSKEQQGWKNSIRHNLSLNECFIKVAREGGAGGGKGNYWTLDPNHEEMFEPGNYKRRKRMKRQNIYRYPGPHLPSAYDPAFYRLPPSSFYPSPHHIGGGWGLSQMQGSYGSQRSHTPHSYSYSHVNQFHSSMQLSSSYQQLSSSFSSPSSFGISPLGSSPLGSASISSSALGPSPGQGQSSVLSSTDWSSGGFGSSFSSHLAPPPALHGGCGSPSLPSFPSTIATPSGFLGPSVLSSSPASQHYGSPASNHTANSPASASGGFSSTELNGACKRDESLLDSSAAQSGGQFSTLPSYYYWPDTKL</sequence>
<dbReference type="SMART" id="SM00339">
    <property type="entry name" value="FH"/>
    <property type="match status" value="1"/>
</dbReference>
<evidence type="ECO:0000313" key="10">
    <source>
        <dbReference type="Proteomes" id="UP000694843"/>
    </source>
</evidence>
<dbReference type="Pfam" id="PF00250">
    <property type="entry name" value="Forkhead"/>
    <property type="match status" value="1"/>
</dbReference>
<evidence type="ECO:0000256" key="7">
    <source>
        <dbReference type="PROSITE-ProRule" id="PRU00089"/>
    </source>
</evidence>
<dbReference type="PANTHER" id="PTHR11829:SF411">
    <property type="entry name" value="FORKHEAD BOX PROTEIN L2"/>
    <property type="match status" value="1"/>
</dbReference>
<feature type="compositionally biased region" description="Low complexity" evidence="8">
    <location>
        <begin position="558"/>
        <end position="570"/>
    </location>
</feature>
<keyword evidence="10" id="KW-1185">Reference proteome</keyword>
<feature type="compositionally biased region" description="Acidic residues" evidence="8">
    <location>
        <begin position="319"/>
        <end position="329"/>
    </location>
</feature>
<reference evidence="11" key="1">
    <citation type="submission" date="2025-08" db="UniProtKB">
        <authorList>
            <consortium name="RefSeq"/>
        </authorList>
    </citation>
    <scope>IDENTIFICATION</scope>
    <source>
        <tissue evidence="11">Whole organism</tissue>
    </source>
</reference>
<dbReference type="PANTHER" id="PTHR11829">
    <property type="entry name" value="FORKHEAD BOX PROTEIN"/>
    <property type="match status" value="1"/>
</dbReference>
<evidence type="ECO:0000256" key="6">
    <source>
        <dbReference type="ARBA" id="ARBA00034872"/>
    </source>
</evidence>
<feature type="compositionally biased region" description="Basic and acidic residues" evidence="8">
    <location>
        <begin position="330"/>
        <end position="339"/>
    </location>
</feature>
<feature type="region of interest" description="Disordered" evidence="8">
    <location>
        <begin position="274"/>
        <end position="352"/>
    </location>
</feature>
<dbReference type="GeneID" id="108680930"/>
<feature type="region of interest" description="Disordered" evidence="8">
    <location>
        <begin position="558"/>
        <end position="581"/>
    </location>
</feature>
<evidence type="ECO:0000256" key="1">
    <source>
        <dbReference type="ARBA" id="ARBA00022499"/>
    </source>
</evidence>
<keyword evidence="4 7" id="KW-0238">DNA-binding</keyword>
<dbReference type="PRINTS" id="PR00053">
    <property type="entry name" value="FORKHEAD"/>
</dbReference>
<dbReference type="FunFam" id="1.10.10.10:FF:000598">
    <property type="entry name" value="forkhead box protein I1 isoform X2"/>
    <property type="match status" value="1"/>
</dbReference>
<dbReference type="GO" id="GO:0030154">
    <property type="term" value="P:cell differentiation"/>
    <property type="evidence" value="ECO:0007669"/>
    <property type="project" value="UniProtKB-KW"/>
</dbReference>
<dbReference type="PROSITE" id="PS50039">
    <property type="entry name" value="FORK_HEAD_3"/>
    <property type="match status" value="1"/>
</dbReference>
<dbReference type="SUPFAM" id="SSF46785">
    <property type="entry name" value="Winged helix' DNA-binding domain"/>
    <property type="match status" value="1"/>
</dbReference>